<dbReference type="Gene3D" id="3.40.50.1980">
    <property type="entry name" value="Nitrogenase molybdenum iron protein domain"/>
    <property type="match status" value="2"/>
</dbReference>
<evidence type="ECO:0000256" key="4">
    <source>
        <dbReference type="ARBA" id="ARBA00022729"/>
    </source>
</evidence>
<accession>A0A1D9MM49</accession>
<keyword evidence="8" id="KW-1185">Reference proteome</keyword>
<dbReference type="PROSITE" id="PS51257">
    <property type="entry name" value="PROKAR_LIPOPROTEIN"/>
    <property type="match status" value="1"/>
</dbReference>
<comment type="subcellular location">
    <subcellularLocation>
        <location evidence="1">Cell envelope</location>
    </subcellularLocation>
</comment>
<dbReference type="KEGG" id="avu:BK816_08535"/>
<dbReference type="InterPro" id="IPR050492">
    <property type="entry name" value="Bact_metal-bind_prot9"/>
</dbReference>
<proteinExistence type="predicted"/>
<feature type="compositionally biased region" description="Polar residues" evidence="5">
    <location>
        <begin position="31"/>
        <end position="41"/>
    </location>
</feature>
<sequence length="417" mass="43551">MKNILSLTGVAALALSLAACGSAGGSNSTGDQAGSTPSASEKSGENGTQNGSQNGNGTQNGTQTQNGVVPELPVTASTTQICDYLTQLAAASNKAVGLEKTDGAGKTTTETDPANKVKLVLSCLLAPNASAHEHEMTNQQMMALANSKLFIVNGVDLEHFLDKALAASGFKGEIVVSSGQEGAGFGNAAKDLKIFNAPEKVKIAKWPFPGENGEDPEFTHDPHVWTSPENAMIQVKNIAAALEAAAPEAKDALAEGAKGYLNQIQEMDQWAAKSFSSVPEKSRVLFTSHDAFGYFSNHYGLTFMGAALPDFSDLGEASADHLKQTVQKIKESGAKAIFGETSNSDKNVQKLAKEANVKLVSGEYALYGDSLGPAGSDGETYLGATIHNVANLVKAWDGTVAPLPDDLSKYEPKLDNN</sequence>
<dbReference type="Proteomes" id="UP000176288">
    <property type="component" value="Chromosome"/>
</dbReference>
<feature type="chain" id="PRO_5039024286" description="Zinc ABC transporter substrate-binding protein" evidence="6">
    <location>
        <begin position="26"/>
        <end position="417"/>
    </location>
</feature>
<feature type="region of interest" description="Disordered" evidence="5">
    <location>
        <begin position="24"/>
        <end position="67"/>
    </location>
</feature>
<dbReference type="GO" id="GO:0046872">
    <property type="term" value="F:metal ion binding"/>
    <property type="evidence" value="ECO:0007669"/>
    <property type="project" value="UniProtKB-KW"/>
</dbReference>
<evidence type="ECO:0000256" key="5">
    <source>
        <dbReference type="SAM" id="MobiDB-lite"/>
    </source>
</evidence>
<dbReference type="RefSeq" id="WP_071164781.1">
    <property type="nucleotide sequence ID" value="NZ_CP017812.1"/>
</dbReference>
<organism evidence="7 8">
    <name type="scientific">Boudabousia tangfeifanii</name>
    <dbReference type="NCBI Taxonomy" id="1912795"/>
    <lineage>
        <taxon>Bacteria</taxon>
        <taxon>Bacillati</taxon>
        <taxon>Actinomycetota</taxon>
        <taxon>Actinomycetes</taxon>
        <taxon>Actinomycetales</taxon>
        <taxon>Actinomycetaceae</taxon>
        <taxon>Boudabousia</taxon>
    </lineage>
</organism>
<evidence type="ECO:0008006" key="9">
    <source>
        <dbReference type="Google" id="ProtNLM"/>
    </source>
</evidence>
<reference evidence="7 8" key="1">
    <citation type="submission" date="2016-10" db="EMBL/GenBank/DDBJ databases">
        <title>Actinomyces aegypiusis sp. nov., isolated from the Aegypius monachus in Qinghai Tibet Plateau China.</title>
        <authorList>
            <person name="Wang Y."/>
        </authorList>
    </citation>
    <scope>NUCLEOTIDE SEQUENCE [LARGE SCALE GENOMIC DNA]</scope>
    <source>
        <strain evidence="7 8">VUL4_3</strain>
    </source>
</reference>
<dbReference type="GO" id="GO:0030313">
    <property type="term" value="C:cell envelope"/>
    <property type="evidence" value="ECO:0007669"/>
    <property type="project" value="UniProtKB-SubCell"/>
</dbReference>
<evidence type="ECO:0000313" key="8">
    <source>
        <dbReference type="Proteomes" id="UP000176288"/>
    </source>
</evidence>
<evidence type="ECO:0000256" key="2">
    <source>
        <dbReference type="ARBA" id="ARBA00022448"/>
    </source>
</evidence>
<protein>
    <recommendedName>
        <fullName evidence="9">Zinc ABC transporter substrate-binding protein</fullName>
    </recommendedName>
</protein>
<keyword evidence="3" id="KW-0479">Metal-binding</keyword>
<dbReference type="AlphaFoldDB" id="A0A1D9MM49"/>
<evidence type="ECO:0000313" key="7">
    <source>
        <dbReference type="EMBL" id="AOZ73318.1"/>
    </source>
</evidence>
<evidence type="ECO:0000256" key="6">
    <source>
        <dbReference type="SAM" id="SignalP"/>
    </source>
</evidence>
<evidence type="ECO:0000256" key="3">
    <source>
        <dbReference type="ARBA" id="ARBA00022723"/>
    </source>
</evidence>
<evidence type="ECO:0000256" key="1">
    <source>
        <dbReference type="ARBA" id="ARBA00004196"/>
    </source>
</evidence>
<keyword evidence="4 6" id="KW-0732">Signal</keyword>
<feature type="signal peptide" evidence="6">
    <location>
        <begin position="1"/>
        <end position="25"/>
    </location>
</feature>
<dbReference type="PANTHER" id="PTHR42953:SF1">
    <property type="entry name" value="METAL-BINDING PROTEIN HI_0362-RELATED"/>
    <property type="match status" value="1"/>
</dbReference>
<feature type="compositionally biased region" description="Low complexity" evidence="5">
    <location>
        <begin position="46"/>
        <end position="67"/>
    </location>
</feature>
<name>A0A1D9MM49_9ACTO</name>
<dbReference type="GO" id="GO:0030001">
    <property type="term" value="P:metal ion transport"/>
    <property type="evidence" value="ECO:0007669"/>
    <property type="project" value="InterPro"/>
</dbReference>
<keyword evidence="2" id="KW-0813">Transport</keyword>
<dbReference type="OrthoDB" id="9810636at2"/>
<gene>
    <name evidence="7" type="ORF">BK816_08535</name>
</gene>
<dbReference type="InterPro" id="IPR006127">
    <property type="entry name" value="ZnuA-like"/>
</dbReference>
<dbReference type="SUPFAM" id="SSF53807">
    <property type="entry name" value="Helical backbone' metal receptor"/>
    <property type="match status" value="1"/>
</dbReference>
<dbReference type="STRING" id="1912795.BK816_08535"/>
<dbReference type="EMBL" id="CP017812">
    <property type="protein sequence ID" value="AOZ73318.1"/>
    <property type="molecule type" value="Genomic_DNA"/>
</dbReference>
<dbReference type="Pfam" id="PF01297">
    <property type="entry name" value="ZnuA"/>
    <property type="match status" value="1"/>
</dbReference>
<dbReference type="PANTHER" id="PTHR42953">
    <property type="entry name" value="HIGH-AFFINITY ZINC UPTAKE SYSTEM PROTEIN ZNUA-RELATED"/>
    <property type="match status" value="1"/>
</dbReference>